<keyword evidence="1" id="KW-0378">Hydrolase</keyword>
<keyword evidence="4" id="KW-1185">Reference proteome</keyword>
<comment type="cofactor">
    <cofactor evidence="1">
        <name>Mg(2+)</name>
        <dbReference type="ChEBI" id="CHEBI:18420"/>
    </cofactor>
</comment>
<gene>
    <name evidence="3" type="ORF">OUZ56_005506</name>
</gene>
<organism evidence="3 4">
    <name type="scientific">Daphnia magna</name>
    <dbReference type="NCBI Taxonomy" id="35525"/>
    <lineage>
        <taxon>Eukaryota</taxon>
        <taxon>Metazoa</taxon>
        <taxon>Ecdysozoa</taxon>
        <taxon>Arthropoda</taxon>
        <taxon>Crustacea</taxon>
        <taxon>Branchiopoda</taxon>
        <taxon>Diplostraca</taxon>
        <taxon>Cladocera</taxon>
        <taxon>Anomopoda</taxon>
        <taxon>Daphniidae</taxon>
        <taxon>Daphnia</taxon>
    </lineage>
</organism>
<feature type="domain" description="DNA helicase Pif1-like DEAD-box helicase" evidence="2">
    <location>
        <begin position="9"/>
        <end position="73"/>
    </location>
</feature>
<evidence type="ECO:0000313" key="3">
    <source>
        <dbReference type="EMBL" id="KAK4003751.1"/>
    </source>
</evidence>
<protein>
    <recommendedName>
        <fullName evidence="1">ATP-dependent DNA helicase</fullName>
        <ecNumber evidence="1">5.6.2.3</ecNumber>
    </recommendedName>
</protein>
<keyword evidence="1" id="KW-0234">DNA repair</keyword>
<keyword evidence="1" id="KW-0227">DNA damage</keyword>
<keyword evidence="1" id="KW-0547">Nucleotide-binding</keyword>
<evidence type="ECO:0000259" key="2">
    <source>
        <dbReference type="Pfam" id="PF05970"/>
    </source>
</evidence>
<keyword evidence="1" id="KW-0233">DNA recombination</keyword>
<dbReference type="Pfam" id="PF05970">
    <property type="entry name" value="PIF1"/>
    <property type="match status" value="1"/>
</dbReference>
<dbReference type="EMBL" id="JAOYFB010000001">
    <property type="protein sequence ID" value="KAK4003751.1"/>
    <property type="molecule type" value="Genomic_DNA"/>
</dbReference>
<dbReference type="InterPro" id="IPR010285">
    <property type="entry name" value="DNA_helicase_pif1-like_DEAD"/>
</dbReference>
<evidence type="ECO:0000313" key="4">
    <source>
        <dbReference type="Proteomes" id="UP001234178"/>
    </source>
</evidence>
<evidence type="ECO:0000256" key="1">
    <source>
        <dbReference type="RuleBase" id="RU363044"/>
    </source>
</evidence>
<accession>A0ABQ9YT21</accession>
<comment type="catalytic activity">
    <reaction evidence="1">
        <text>ATP + H2O = ADP + phosphate + H(+)</text>
        <dbReference type="Rhea" id="RHEA:13065"/>
        <dbReference type="ChEBI" id="CHEBI:15377"/>
        <dbReference type="ChEBI" id="CHEBI:15378"/>
        <dbReference type="ChEBI" id="CHEBI:30616"/>
        <dbReference type="ChEBI" id="CHEBI:43474"/>
        <dbReference type="ChEBI" id="CHEBI:456216"/>
        <dbReference type="EC" id="5.6.2.3"/>
    </reaction>
</comment>
<proteinExistence type="inferred from homology"/>
<sequence length="217" mass="24215">MKLKKILPKDGQLIMYLGGSGGTGKSRVNAFVEFSRRWNSTTSVVVTASSGVAAVLIGGCTIHRTLGIQHLMTPKPPSPEMITAWSEVGVMLIDEFNTVELEENHRQKDQRWAASQERWRINQPTQQDIDDVNSRYVQSHPSAVQLQPPPETIAAVPENITRENGIRYCESHMLSNLPRIFPTDLDLRGRGILLIQAKVTRAEGHQIVQPPQIAYAQ</sequence>
<comment type="similarity">
    <text evidence="1">Belongs to the helicase family.</text>
</comment>
<dbReference type="EC" id="5.6.2.3" evidence="1"/>
<reference evidence="3 4" key="1">
    <citation type="journal article" date="2023" name="Nucleic Acids Res.">
        <title>The hologenome of Daphnia magna reveals possible DNA methylation and microbiome-mediated evolution of the host genome.</title>
        <authorList>
            <person name="Chaturvedi A."/>
            <person name="Li X."/>
            <person name="Dhandapani V."/>
            <person name="Marshall H."/>
            <person name="Kissane S."/>
            <person name="Cuenca-Cambronero M."/>
            <person name="Asole G."/>
            <person name="Calvet F."/>
            <person name="Ruiz-Romero M."/>
            <person name="Marangio P."/>
            <person name="Guigo R."/>
            <person name="Rago D."/>
            <person name="Mirbahai L."/>
            <person name="Eastwood N."/>
            <person name="Colbourne J.K."/>
            <person name="Zhou J."/>
            <person name="Mallon E."/>
            <person name="Orsini L."/>
        </authorList>
    </citation>
    <scope>NUCLEOTIDE SEQUENCE [LARGE SCALE GENOMIC DNA]</scope>
    <source>
        <strain evidence="3">LRV0_1</strain>
    </source>
</reference>
<name>A0ABQ9YT21_9CRUS</name>
<keyword evidence="1" id="KW-0067">ATP-binding</keyword>
<dbReference type="Gene3D" id="3.40.50.300">
    <property type="entry name" value="P-loop containing nucleotide triphosphate hydrolases"/>
    <property type="match status" value="1"/>
</dbReference>
<dbReference type="Proteomes" id="UP001234178">
    <property type="component" value="Unassembled WGS sequence"/>
</dbReference>
<comment type="caution">
    <text evidence="3">The sequence shown here is derived from an EMBL/GenBank/DDBJ whole genome shotgun (WGS) entry which is preliminary data.</text>
</comment>
<keyword evidence="1" id="KW-0347">Helicase</keyword>
<dbReference type="InterPro" id="IPR027417">
    <property type="entry name" value="P-loop_NTPase"/>
</dbReference>